<name>A0ABV1WYS2_9ACTN</name>
<dbReference type="Proteomes" id="UP001474181">
    <property type="component" value="Unassembled WGS sequence"/>
</dbReference>
<organism evidence="1 2">
    <name type="scientific">Streptomyces hyaluromycini</name>
    <dbReference type="NCBI Taxonomy" id="1377993"/>
    <lineage>
        <taxon>Bacteria</taxon>
        <taxon>Bacillati</taxon>
        <taxon>Actinomycetota</taxon>
        <taxon>Actinomycetes</taxon>
        <taxon>Kitasatosporales</taxon>
        <taxon>Streptomycetaceae</taxon>
        <taxon>Streptomyces</taxon>
    </lineage>
</organism>
<dbReference type="RefSeq" id="WP_350783002.1">
    <property type="nucleotide sequence ID" value="NZ_JBEPEK010000142.1"/>
</dbReference>
<gene>
    <name evidence="1" type="ORF">ABT404_20725</name>
</gene>
<evidence type="ECO:0000313" key="1">
    <source>
        <dbReference type="EMBL" id="MER7181875.1"/>
    </source>
</evidence>
<keyword evidence="2" id="KW-1185">Reference proteome</keyword>
<dbReference type="SUPFAM" id="SSF55486">
    <property type="entry name" value="Metalloproteases ('zincins'), catalytic domain"/>
    <property type="match status" value="1"/>
</dbReference>
<protein>
    <submittedName>
        <fullName evidence="1">Uncharacterized protein</fullName>
    </submittedName>
</protein>
<dbReference type="EMBL" id="JBEPEK010000142">
    <property type="protein sequence ID" value="MER7181875.1"/>
    <property type="molecule type" value="Genomic_DNA"/>
</dbReference>
<sequence length="478" mass="50995">MTVQPQQATMPTVLVFEDDPGGDPLHINMPVPHPVPQLDTQPFPTAIAETAPQPNGAGPGTEAFRYWVAADSLGRAGQTWGPLVPAGTKWHPQVGRALTAHLNAGDDLNAFYDRKGVWFFRSTVAGVNIAACESNEVVLHETGHAVLDALRPQLFNMASAETAALHEAFGDISALLGSLQLDSLRIAVLGETHGNLELSSRVSRMAEQLGWAIRQGAPSAVDPDCLRNMANNFFYRDPVLLSPSEPASRLSSEPHSFSRVFSGAFLKIVAGIFRQQDLQDQAGLGRAAEIAGQLLVDAVVAAPVVSAYYAQVAGHMIAADQRRNGGMYGQSLRSAFIRHGILSLESAASITEPEVARRNAGITEAMPGGGDEEGLTPVTVQGTIYGVTQPLTLSAPAQERRFGIAGSDPAGGSVRPSDPERVATSFLEDLFRRGRVQVPAEHRSATSFADDSPSRLKTHEITRSTTGEGLALVRRCFD</sequence>
<proteinExistence type="predicted"/>
<comment type="caution">
    <text evidence="1">The sequence shown here is derived from an EMBL/GenBank/DDBJ whole genome shotgun (WGS) entry which is preliminary data.</text>
</comment>
<evidence type="ECO:0000313" key="2">
    <source>
        <dbReference type="Proteomes" id="UP001474181"/>
    </source>
</evidence>
<accession>A0ABV1WYS2</accession>
<reference evidence="1 2" key="1">
    <citation type="submission" date="2024-06" db="EMBL/GenBank/DDBJ databases">
        <title>The Natural Products Discovery Center: Release of the First 8490 Sequenced Strains for Exploring Actinobacteria Biosynthetic Diversity.</title>
        <authorList>
            <person name="Kalkreuter E."/>
            <person name="Kautsar S.A."/>
            <person name="Yang D."/>
            <person name="Bader C.D."/>
            <person name="Teijaro C.N."/>
            <person name="Fluegel L."/>
            <person name="Davis C.M."/>
            <person name="Simpson J.R."/>
            <person name="Lauterbach L."/>
            <person name="Steele A.D."/>
            <person name="Gui C."/>
            <person name="Meng S."/>
            <person name="Li G."/>
            <person name="Viehrig K."/>
            <person name="Ye F."/>
            <person name="Su P."/>
            <person name="Kiefer A.F."/>
            <person name="Nichols A."/>
            <person name="Cepeda A.J."/>
            <person name="Yan W."/>
            <person name="Fan B."/>
            <person name="Jiang Y."/>
            <person name="Adhikari A."/>
            <person name="Zheng C.-J."/>
            <person name="Schuster L."/>
            <person name="Cowan T.M."/>
            <person name="Smanski M.J."/>
            <person name="Chevrette M.G."/>
            <person name="De Carvalho L.P.S."/>
            <person name="Shen B."/>
        </authorList>
    </citation>
    <scope>NUCLEOTIDE SEQUENCE [LARGE SCALE GENOMIC DNA]</scope>
    <source>
        <strain evidence="1 2">NPDC000234</strain>
    </source>
</reference>